<comment type="similarity">
    <text evidence="10">Belongs to the adenylate cyclase family. DacA/CdaA subfamily.</text>
</comment>
<name>A0ABU0AHC0_9BACI</name>
<feature type="domain" description="DAC" evidence="11">
    <location>
        <begin position="87"/>
        <end position="247"/>
    </location>
</feature>
<keyword evidence="6 10" id="KW-0547">Nucleotide-binding</keyword>
<evidence type="ECO:0000256" key="1">
    <source>
        <dbReference type="ARBA" id="ARBA00000877"/>
    </source>
</evidence>
<dbReference type="PANTHER" id="PTHR34185">
    <property type="entry name" value="DIADENYLATE CYCLASE"/>
    <property type="match status" value="1"/>
</dbReference>
<keyword evidence="9 10" id="KW-0472">Membrane</keyword>
<feature type="transmembrane region" description="Helical" evidence="10">
    <location>
        <begin position="12"/>
        <end position="30"/>
    </location>
</feature>
<comment type="catalytic activity">
    <reaction evidence="1 10">
        <text>2 ATP = 3',3'-c-di-AMP + 2 diphosphate</text>
        <dbReference type="Rhea" id="RHEA:35655"/>
        <dbReference type="ChEBI" id="CHEBI:30616"/>
        <dbReference type="ChEBI" id="CHEBI:33019"/>
        <dbReference type="ChEBI" id="CHEBI:71500"/>
        <dbReference type="EC" id="2.7.7.85"/>
    </reaction>
</comment>
<dbReference type="InterPro" id="IPR014046">
    <property type="entry name" value="C-di-AMP_synthase"/>
</dbReference>
<keyword evidence="8 10" id="KW-1133">Transmembrane helix</keyword>
<evidence type="ECO:0000256" key="5">
    <source>
        <dbReference type="ARBA" id="ARBA00022695"/>
    </source>
</evidence>
<dbReference type="RefSeq" id="WP_307475247.1">
    <property type="nucleotide sequence ID" value="NZ_JAUSUB010000009.1"/>
</dbReference>
<dbReference type="InterPro" id="IPR003390">
    <property type="entry name" value="DNA_integrity_scan_DisA_N"/>
</dbReference>
<evidence type="ECO:0000256" key="10">
    <source>
        <dbReference type="HAMAP-Rule" id="MF_01499"/>
    </source>
</evidence>
<keyword evidence="7 10" id="KW-0067">ATP-binding</keyword>
<keyword evidence="4 10" id="KW-0812">Transmembrane</keyword>
<sequence length="280" mass="31499">MSLIDFTFADFPFLKLLANTVDILLVWFVIYKLTMVVKGTKAVQLVKGIFVILIVKVISDQLHLQTLGWMMEQVLLWGFLAVIIIFQPELRRALEQLGRGKFFARSGHQEELDQEKLIESIVKSVDYMAKRRIGALISIERETGMGDYIETGIPLQSKISSELMINIFIPNTPLHDGAVIIQKGQVAAAACYLPLSESPFISKELGTRHRAALGISEVTDSLTIIVSEETGGISLAKNGELYRDLKLDRFKELLSNELLFQNKSKQTSSTLWNWRGKKNG</sequence>
<dbReference type="SUPFAM" id="SSF143597">
    <property type="entry name" value="YojJ-like"/>
    <property type="match status" value="1"/>
</dbReference>
<keyword evidence="13" id="KW-1185">Reference proteome</keyword>
<evidence type="ECO:0000256" key="2">
    <source>
        <dbReference type="ARBA" id="ARBA00022475"/>
    </source>
</evidence>
<evidence type="ECO:0000256" key="6">
    <source>
        <dbReference type="ARBA" id="ARBA00022741"/>
    </source>
</evidence>
<accession>A0ABU0AHC0</accession>
<dbReference type="Gene3D" id="3.40.1700.10">
    <property type="entry name" value="DNA integrity scanning protein, DisA, N-terminal domain"/>
    <property type="match status" value="1"/>
</dbReference>
<comment type="caution">
    <text evidence="12">The sequence shown here is derived from an EMBL/GenBank/DDBJ whole genome shotgun (WGS) entry which is preliminary data.</text>
</comment>
<protein>
    <recommendedName>
        <fullName evidence="10">Diadenylate cyclase</fullName>
        <shortName evidence="10">DAC</shortName>
        <ecNumber evidence="10">2.7.7.85</ecNumber>
    </recommendedName>
    <alternativeName>
        <fullName evidence="10">Cyclic-di-AMP synthase</fullName>
        <shortName evidence="10">c-di-AMP synthase</shortName>
    </alternativeName>
</protein>
<evidence type="ECO:0000256" key="9">
    <source>
        <dbReference type="ARBA" id="ARBA00023136"/>
    </source>
</evidence>
<dbReference type="Proteomes" id="UP001238088">
    <property type="component" value="Unassembled WGS sequence"/>
</dbReference>
<dbReference type="InterPro" id="IPR036888">
    <property type="entry name" value="DNA_integrity_DisA_N_sf"/>
</dbReference>
<organism evidence="12 13">
    <name type="scientific">Cytobacillus purgationiresistens</name>
    <dbReference type="NCBI Taxonomy" id="863449"/>
    <lineage>
        <taxon>Bacteria</taxon>
        <taxon>Bacillati</taxon>
        <taxon>Bacillota</taxon>
        <taxon>Bacilli</taxon>
        <taxon>Bacillales</taxon>
        <taxon>Bacillaceae</taxon>
        <taxon>Cytobacillus</taxon>
    </lineage>
</organism>
<dbReference type="PANTHER" id="PTHR34185:SF1">
    <property type="entry name" value="DIADENYLATE CYCLASE"/>
    <property type="match status" value="1"/>
</dbReference>
<feature type="transmembrane region" description="Helical" evidence="10">
    <location>
        <begin position="42"/>
        <end position="59"/>
    </location>
</feature>
<evidence type="ECO:0000256" key="7">
    <source>
        <dbReference type="ARBA" id="ARBA00022840"/>
    </source>
</evidence>
<feature type="transmembrane region" description="Helical" evidence="10">
    <location>
        <begin position="65"/>
        <end position="86"/>
    </location>
</feature>
<dbReference type="InterPro" id="IPR050338">
    <property type="entry name" value="DisA"/>
</dbReference>
<evidence type="ECO:0000313" key="12">
    <source>
        <dbReference type="EMBL" id="MDQ0270658.1"/>
    </source>
</evidence>
<evidence type="ECO:0000256" key="3">
    <source>
        <dbReference type="ARBA" id="ARBA00022679"/>
    </source>
</evidence>
<dbReference type="EC" id="2.7.7.85" evidence="10"/>
<reference evidence="12 13" key="1">
    <citation type="submission" date="2023-07" db="EMBL/GenBank/DDBJ databases">
        <title>Genomic Encyclopedia of Type Strains, Phase IV (KMG-IV): sequencing the most valuable type-strain genomes for metagenomic binning, comparative biology and taxonomic classification.</title>
        <authorList>
            <person name="Goeker M."/>
        </authorList>
    </citation>
    <scope>NUCLEOTIDE SEQUENCE [LARGE SCALE GENOMIC DNA]</scope>
    <source>
        <strain evidence="12 13">DSM 23494</strain>
    </source>
</reference>
<keyword evidence="2 10" id="KW-1003">Cell membrane</keyword>
<dbReference type="PROSITE" id="PS51794">
    <property type="entry name" value="DAC"/>
    <property type="match status" value="1"/>
</dbReference>
<evidence type="ECO:0000259" key="11">
    <source>
        <dbReference type="PROSITE" id="PS51794"/>
    </source>
</evidence>
<proteinExistence type="inferred from homology"/>
<dbReference type="PIRSF" id="PIRSF004793">
    <property type="entry name" value="UCP004793"/>
    <property type="match status" value="1"/>
</dbReference>
<dbReference type="Pfam" id="PF02457">
    <property type="entry name" value="DAC"/>
    <property type="match status" value="1"/>
</dbReference>
<keyword evidence="3 10" id="KW-0808">Transferase</keyword>
<dbReference type="EMBL" id="JAUSUB010000009">
    <property type="protein sequence ID" value="MDQ0270658.1"/>
    <property type="molecule type" value="Genomic_DNA"/>
</dbReference>
<evidence type="ECO:0000313" key="13">
    <source>
        <dbReference type="Proteomes" id="UP001238088"/>
    </source>
</evidence>
<gene>
    <name evidence="10" type="primary">dacA</name>
    <name evidence="12" type="ORF">J2S17_002533</name>
</gene>
<dbReference type="InterPro" id="IPR045585">
    <property type="entry name" value="CdaA_N"/>
</dbReference>
<dbReference type="NCBIfam" id="TIGR00159">
    <property type="entry name" value="diadenylate cyclase CdaA"/>
    <property type="match status" value="1"/>
</dbReference>
<dbReference type="HAMAP" id="MF_01499">
    <property type="entry name" value="DacA"/>
    <property type="match status" value="1"/>
</dbReference>
<comment type="function">
    <text evidence="10">Catalyzes the condensation of 2 ATP molecules into cyclic di-AMP (c-di-AMP), a second messenger used to regulate differing processes in different bacteria.</text>
</comment>
<evidence type="ECO:0000256" key="4">
    <source>
        <dbReference type="ARBA" id="ARBA00022692"/>
    </source>
</evidence>
<dbReference type="Pfam" id="PF19293">
    <property type="entry name" value="CdaA_N"/>
    <property type="match status" value="1"/>
</dbReference>
<evidence type="ECO:0000256" key="8">
    <source>
        <dbReference type="ARBA" id="ARBA00022989"/>
    </source>
</evidence>
<dbReference type="InterPro" id="IPR034701">
    <property type="entry name" value="CdaA"/>
</dbReference>
<comment type="subunit">
    <text evidence="10">Probably a homodimer.</text>
</comment>
<dbReference type="GO" id="GO:0106408">
    <property type="term" value="F:diadenylate cyclase activity"/>
    <property type="evidence" value="ECO:0007669"/>
    <property type="project" value="UniProtKB-EC"/>
</dbReference>
<keyword evidence="5 10" id="KW-0548">Nucleotidyltransferase</keyword>
<comment type="caution">
    <text evidence="10">Lacks conserved residue(s) required for the propagation of feature annotation.</text>
</comment>